<keyword evidence="7" id="KW-0449">Lipoprotein</keyword>
<dbReference type="GO" id="GO:0005794">
    <property type="term" value="C:Golgi apparatus"/>
    <property type="evidence" value="ECO:0007669"/>
    <property type="project" value="TreeGrafter"/>
</dbReference>
<accession>A0AAD1Y2Q2</accession>
<comment type="subcellular location">
    <subcellularLocation>
        <location evidence="1">Endomembrane system</location>
        <topology evidence="1">Multi-pass membrane protein</topology>
    </subcellularLocation>
</comment>
<dbReference type="InterPro" id="IPR001594">
    <property type="entry name" value="Palmitoyltrfase_DHHC"/>
</dbReference>
<evidence type="ECO:0000313" key="13">
    <source>
        <dbReference type="Proteomes" id="UP001295684"/>
    </source>
</evidence>
<name>A0AAD1Y2Q2_EUPCR</name>
<evidence type="ECO:0000256" key="1">
    <source>
        <dbReference type="ARBA" id="ARBA00004127"/>
    </source>
</evidence>
<feature type="transmembrane region" description="Helical" evidence="10">
    <location>
        <begin position="86"/>
        <end position="108"/>
    </location>
</feature>
<keyword evidence="6" id="KW-0564">Palmitate</keyword>
<dbReference type="GO" id="GO:0006612">
    <property type="term" value="P:protein targeting to membrane"/>
    <property type="evidence" value="ECO:0007669"/>
    <property type="project" value="TreeGrafter"/>
</dbReference>
<evidence type="ECO:0000256" key="5">
    <source>
        <dbReference type="ARBA" id="ARBA00023136"/>
    </source>
</evidence>
<sequence>MEQSIQDGSQFQLREERKFSNNCAIPRESEQNLCDQDIHLRFSQEDKRVGISSKYIQVKNLWDANNSFQFCGQFIKGPKSDNKSKYCYWISFGIIQLMYFSMLAPYLLMRVSPLLVGFNLIILVTTILLSVITSFKDPGIILRYPLMKALNDGLIPENFQKDLNGDKEQKFCKTCKIWRPKRASHCSACGCCVEVLDHHCPYLNNCIGKRNYKYFIGFLCFIILNGLTILASVIIYITGDFQPGHKPSRDSPVKNTQVARVIIGCIMIATIILFLLLFFLCCFHTYLILNGKTTKEKLTKKDQKESKFLSWLVVGSPNFKGGNQWLSRHQYNLYKQAVREIKNGMVTEHQATLLMSIFHQQREKMKGLNCSGSDSKNVHKASNQNQFPHVEQDFIDSLQIRAGRRSKYETHSIAKNQAEEDQKYDSNIMMKQNFGVQNKLEFASKHLYKEPSESDVPFQVIIKRSGRKLKNSHRISSSESVPYSQTFCKEPDWSQSIKINTDLDHQSSDHFGNNRAYSIRVFRTENEHCIDWYQDRDLAVQSRQSNPLISISSL</sequence>
<feature type="transmembrane region" description="Helical" evidence="10">
    <location>
        <begin position="258"/>
        <end position="289"/>
    </location>
</feature>
<protein>
    <recommendedName>
        <fullName evidence="10">Palmitoyltransferase</fullName>
        <ecNumber evidence="10">2.3.1.225</ecNumber>
    </recommendedName>
</protein>
<feature type="domain" description="Palmitoyltransferase DHHC" evidence="11">
    <location>
        <begin position="167"/>
        <end position="300"/>
    </location>
</feature>
<evidence type="ECO:0000256" key="6">
    <source>
        <dbReference type="ARBA" id="ARBA00023139"/>
    </source>
</evidence>
<comment type="domain">
    <text evidence="10">The DHHC domain is required for palmitoyltransferase activity.</text>
</comment>
<keyword evidence="5 10" id="KW-0472">Membrane</keyword>
<keyword evidence="2 10" id="KW-0808">Transferase</keyword>
<evidence type="ECO:0000256" key="8">
    <source>
        <dbReference type="ARBA" id="ARBA00023315"/>
    </source>
</evidence>
<dbReference type="GO" id="GO:0005783">
    <property type="term" value="C:endoplasmic reticulum"/>
    <property type="evidence" value="ECO:0007669"/>
    <property type="project" value="TreeGrafter"/>
</dbReference>
<evidence type="ECO:0000256" key="4">
    <source>
        <dbReference type="ARBA" id="ARBA00022989"/>
    </source>
</evidence>
<proteinExistence type="inferred from homology"/>
<feature type="transmembrane region" description="Helical" evidence="10">
    <location>
        <begin position="214"/>
        <end position="238"/>
    </location>
</feature>
<dbReference type="PANTHER" id="PTHR22883:SF43">
    <property type="entry name" value="PALMITOYLTRANSFERASE APP"/>
    <property type="match status" value="1"/>
</dbReference>
<feature type="transmembrane region" description="Helical" evidence="10">
    <location>
        <begin position="114"/>
        <end position="135"/>
    </location>
</feature>
<evidence type="ECO:0000256" key="7">
    <source>
        <dbReference type="ARBA" id="ARBA00023288"/>
    </source>
</evidence>
<dbReference type="GO" id="GO:0019706">
    <property type="term" value="F:protein-cysteine S-palmitoyltransferase activity"/>
    <property type="evidence" value="ECO:0007669"/>
    <property type="project" value="UniProtKB-EC"/>
</dbReference>
<dbReference type="EC" id="2.3.1.225" evidence="10"/>
<comment type="caution">
    <text evidence="12">The sequence shown here is derived from an EMBL/GenBank/DDBJ whole genome shotgun (WGS) entry which is preliminary data.</text>
</comment>
<reference evidence="12" key="1">
    <citation type="submission" date="2023-07" db="EMBL/GenBank/DDBJ databases">
        <authorList>
            <consortium name="AG Swart"/>
            <person name="Singh M."/>
            <person name="Singh A."/>
            <person name="Seah K."/>
            <person name="Emmerich C."/>
        </authorList>
    </citation>
    <scope>NUCLEOTIDE SEQUENCE</scope>
    <source>
        <strain evidence="12">DP1</strain>
    </source>
</reference>
<keyword evidence="3 10" id="KW-0812">Transmembrane</keyword>
<evidence type="ECO:0000313" key="12">
    <source>
        <dbReference type="EMBL" id="CAI2381782.1"/>
    </source>
</evidence>
<evidence type="ECO:0000256" key="3">
    <source>
        <dbReference type="ARBA" id="ARBA00022692"/>
    </source>
</evidence>
<comment type="similarity">
    <text evidence="10">Belongs to the DHHC palmitoyltransferase family.</text>
</comment>
<evidence type="ECO:0000256" key="9">
    <source>
        <dbReference type="ARBA" id="ARBA00048048"/>
    </source>
</evidence>
<dbReference type="PROSITE" id="PS50216">
    <property type="entry name" value="DHHC"/>
    <property type="match status" value="1"/>
</dbReference>
<dbReference type="EMBL" id="CAMPGE010023906">
    <property type="protein sequence ID" value="CAI2381782.1"/>
    <property type="molecule type" value="Genomic_DNA"/>
</dbReference>
<dbReference type="AlphaFoldDB" id="A0AAD1Y2Q2"/>
<keyword evidence="13" id="KW-1185">Reference proteome</keyword>
<dbReference type="Proteomes" id="UP001295684">
    <property type="component" value="Unassembled WGS sequence"/>
</dbReference>
<evidence type="ECO:0000259" key="11">
    <source>
        <dbReference type="Pfam" id="PF01529"/>
    </source>
</evidence>
<comment type="catalytic activity">
    <reaction evidence="9 10">
        <text>L-cysteinyl-[protein] + hexadecanoyl-CoA = S-hexadecanoyl-L-cysteinyl-[protein] + CoA</text>
        <dbReference type="Rhea" id="RHEA:36683"/>
        <dbReference type="Rhea" id="RHEA-COMP:10131"/>
        <dbReference type="Rhea" id="RHEA-COMP:11032"/>
        <dbReference type="ChEBI" id="CHEBI:29950"/>
        <dbReference type="ChEBI" id="CHEBI:57287"/>
        <dbReference type="ChEBI" id="CHEBI:57379"/>
        <dbReference type="ChEBI" id="CHEBI:74151"/>
        <dbReference type="EC" id="2.3.1.225"/>
    </reaction>
</comment>
<organism evidence="12 13">
    <name type="scientific">Euplotes crassus</name>
    <dbReference type="NCBI Taxonomy" id="5936"/>
    <lineage>
        <taxon>Eukaryota</taxon>
        <taxon>Sar</taxon>
        <taxon>Alveolata</taxon>
        <taxon>Ciliophora</taxon>
        <taxon>Intramacronucleata</taxon>
        <taxon>Spirotrichea</taxon>
        <taxon>Hypotrichia</taxon>
        <taxon>Euplotida</taxon>
        <taxon>Euplotidae</taxon>
        <taxon>Moneuplotes</taxon>
    </lineage>
</organism>
<gene>
    <name evidence="12" type="ORF">ECRASSUSDP1_LOCUS23247</name>
</gene>
<evidence type="ECO:0000256" key="2">
    <source>
        <dbReference type="ARBA" id="ARBA00022679"/>
    </source>
</evidence>
<dbReference type="Pfam" id="PF01529">
    <property type="entry name" value="DHHC"/>
    <property type="match status" value="1"/>
</dbReference>
<dbReference type="PANTHER" id="PTHR22883">
    <property type="entry name" value="ZINC FINGER DHHC DOMAIN CONTAINING PROTEIN"/>
    <property type="match status" value="1"/>
</dbReference>
<evidence type="ECO:0000256" key="10">
    <source>
        <dbReference type="RuleBase" id="RU079119"/>
    </source>
</evidence>
<keyword evidence="8 10" id="KW-0012">Acyltransferase</keyword>
<dbReference type="InterPro" id="IPR039859">
    <property type="entry name" value="PFA4/ZDH16/20/ERF2-like"/>
</dbReference>
<keyword evidence="4 10" id="KW-1133">Transmembrane helix</keyword>